<dbReference type="AlphaFoldDB" id="A0A7W9EVF2"/>
<evidence type="ECO:0000313" key="2">
    <source>
        <dbReference type="Proteomes" id="UP000546200"/>
    </source>
</evidence>
<proteinExistence type="predicted"/>
<evidence type="ECO:0000313" key="1">
    <source>
        <dbReference type="EMBL" id="MBB5714443.1"/>
    </source>
</evidence>
<dbReference type="Proteomes" id="UP000546200">
    <property type="component" value="Unassembled WGS sequence"/>
</dbReference>
<organism evidence="1 2">
    <name type="scientific">Sphingomonas aerophila</name>
    <dbReference type="NCBI Taxonomy" id="1344948"/>
    <lineage>
        <taxon>Bacteria</taxon>
        <taxon>Pseudomonadati</taxon>
        <taxon>Pseudomonadota</taxon>
        <taxon>Alphaproteobacteria</taxon>
        <taxon>Sphingomonadales</taxon>
        <taxon>Sphingomonadaceae</taxon>
        <taxon>Sphingomonas</taxon>
    </lineage>
</organism>
<name>A0A7W9EVF2_9SPHN</name>
<reference evidence="1 2" key="1">
    <citation type="submission" date="2020-08" db="EMBL/GenBank/DDBJ databases">
        <title>Genomic Encyclopedia of Type Strains, Phase IV (KMG-IV): sequencing the most valuable type-strain genomes for metagenomic binning, comparative biology and taxonomic classification.</title>
        <authorList>
            <person name="Goeker M."/>
        </authorList>
    </citation>
    <scope>NUCLEOTIDE SEQUENCE [LARGE SCALE GENOMIC DNA]</scope>
    <source>
        <strain evidence="1 2">DSM 100044</strain>
    </source>
</reference>
<accession>A0A7W9EVF2</accession>
<protein>
    <submittedName>
        <fullName evidence="1">Uncharacterized protein</fullName>
    </submittedName>
</protein>
<gene>
    <name evidence="1" type="ORF">FHS94_001274</name>
</gene>
<comment type="caution">
    <text evidence="1">The sequence shown here is derived from an EMBL/GenBank/DDBJ whole genome shotgun (WGS) entry which is preliminary data.</text>
</comment>
<dbReference type="RefSeq" id="WP_184055737.1">
    <property type="nucleotide sequence ID" value="NZ_JACIJK010000003.1"/>
</dbReference>
<keyword evidence="2" id="KW-1185">Reference proteome</keyword>
<sequence>MLPGPRIFRHRKWALVWAAGILWLAYDVAGSAPAPQHNAAEDDATGQQVTPDDLAILANAMPG</sequence>
<dbReference type="EMBL" id="JACIJK010000003">
    <property type="protein sequence ID" value="MBB5714443.1"/>
    <property type="molecule type" value="Genomic_DNA"/>
</dbReference>